<reference evidence="11 12" key="1">
    <citation type="submission" date="2020-03" db="EMBL/GenBank/DDBJ databases">
        <title>Hydrogenophaga sp. nov. isolated from cyanobacterial mat.</title>
        <authorList>
            <person name="Thorat V."/>
            <person name="Kirdat K."/>
            <person name="Tiwarekar B."/>
            <person name="Costa E.D."/>
            <person name="Yadav A."/>
        </authorList>
    </citation>
    <scope>NUCLEOTIDE SEQUENCE [LARGE SCALE GENOMIC DNA]</scope>
    <source>
        <strain evidence="11 12">BA0156</strain>
    </source>
</reference>
<proteinExistence type="inferred from homology"/>
<dbReference type="GO" id="GO:0005886">
    <property type="term" value="C:plasma membrane"/>
    <property type="evidence" value="ECO:0007669"/>
    <property type="project" value="UniProtKB-SubCell"/>
</dbReference>
<evidence type="ECO:0000256" key="4">
    <source>
        <dbReference type="ARBA" id="ARBA00022989"/>
    </source>
</evidence>
<feature type="transmembrane region" description="Helical" evidence="9">
    <location>
        <begin position="26"/>
        <end position="44"/>
    </location>
</feature>
<protein>
    <recommendedName>
        <fullName evidence="8">Ancillary SecYEG translocon subunit</fullName>
    </recommendedName>
</protein>
<dbReference type="RefSeq" id="WP_166226802.1">
    <property type="nucleotide sequence ID" value="NZ_CP049989.1"/>
</dbReference>
<dbReference type="AlphaFoldDB" id="A0A6G8IGV5"/>
<dbReference type="InterPro" id="IPR018704">
    <property type="entry name" value="SecYEG/CpoB_TPR"/>
</dbReference>
<dbReference type="Proteomes" id="UP000503162">
    <property type="component" value="Chromosome"/>
</dbReference>
<evidence type="ECO:0000256" key="8">
    <source>
        <dbReference type="ARBA" id="ARBA00024235"/>
    </source>
</evidence>
<dbReference type="PANTHER" id="PTHR38035:SF1">
    <property type="entry name" value="ANCILLARY SECYEG TRANSLOCON SUBUNIT"/>
    <property type="match status" value="1"/>
</dbReference>
<feature type="domain" description="Ancillary SecYEG translocon subunit/Cell division coordinator CpoB TPR" evidence="10">
    <location>
        <begin position="17"/>
        <end position="210"/>
    </location>
</feature>
<keyword evidence="4 9" id="KW-1133">Transmembrane helix</keyword>
<dbReference type="KEGG" id="hcz:G9Q37_08615"/>
<accession>A0A6G8IGV5</accession>
<keyword evidence="2" id="KW-1003">Cell membrane</keyword>
<evidence type="ECO:0000259" key="10">
    <source>
        <dbReference type="Pfam" id="PF09976"/>
    </source>
</evidence>
<dbReference type="InterPro" id="IPR011990">
    <property type="entry name" value="TPR-like_helical_dom_sf"/>
</dbReference>
<dbReference type="SUPFAM" id="SSF48452">
    <property type="entry name" value="TPR-like"/>
    <property type="match status" value="1"/>
</dbReference>
<comment type="similarity">
    <text evidence="7">Belongs to the YfgM family.</text>
</comment>
<evidence type="ECO:0000256" key="9">
    <source>
        <dbReference type="SAM" id="Phobius"/>
    </source>
</evidence>
<dbReference type="Gene3D" id="1.25.40.10">
    <property type="entry name" value="Tetratricopeptide repeat domain"/>
    <property type="match status" value="1"/>
</dbReference>
<dbReference type="InterPro" id="IPR026039">
    <property type="entry name" value="YfgM"/>
</dbReference>
<dbReference type="Pfam" id="PF09976">
    <property type="entry name" value="TPR_21"/>
    <property type="match status" value="1"/>
</dbReference>
<evidence type="ECO:0000313" key="12">
    <source>
        <dbReference type="Proteomes" id="UP000503162"/>
    </source>
</evidence>
<keyword evidence="5 9" id="KW-0472">Membrane</keyword>
<evidence type="ECO:0000256" key="7">
    <source>
        <dbReference type="ARBA" id="ARBA00024197"/>
    </source>
</evidence>
<keyword evidence="12" id="KW-1185">Reference proteome</keyword>
<name>A0A6G8IGV5_9BURK</name>
<evidence type="ECO:0000256" key="3">
    <source>
        <dbReference type="ARBA" id="ARBA00022692"/>
    </source>
</evidence>
<gene>
    <name evidence="11" type="ORF">G9Q37_08615</name>
</gene>
<comment type="subcellular location">
    <subcellularLocation>
        <location evidence="1">Cell membrane</location>
        <topology evidence="1">Single-pass type II membrane protein</topology>
    </subcellularLocation>
</comment>
<evidence type="ECO:0000313" key="11">
    <source>
        <dbReference type="EMBL" id="QIM52200.1"/>
    </source>
</evidence>
<evidence type="ECO:0000256" key="2">
    <source>
        <dbReference type="ARBA" id="ARBA00022475"/>
    </source>
</evidence>
<evidence type="ECO:0000256" key="6">
    <source>
        <dbReference type="ARBA" id="ARBA00023186"/>
    </source>
</evidence>
<dbReference type="PANTHER" id="PTHR38035">
    <property type="entry name" value="UPF0070 PROTEIN YFGM"/>
    <property type="match status" value="1"/>
</dbReference>
<sequence>MAKHLDLEEQEQLDQLKHFWAKYGNAISWVLIVVFGSFAAWNGWNWYQRNQGAKAAALYEEVERAALAKDLERTERSLADMRSGFARTTYAAQAGLLAGKVLFEAGQHDKARAALQGVLDTTQDDGLQAVARLRLASVELEAGRADAALQALQTPAPAAFEPLLADRRGDVLMSQGKTDEAKAQYQAAWKGLEPRSEVRRLVAIKLAALGVSVEQPEARS</sequence>
<keyword evidence="3 9" id="KW-0812">Transmembrane</keyword>
<dbReference type="PIRSF" id="PIRSF006170">
    <property type="entry name" value="YfgM"/>
    <property type="match status" value="1"/>
</dbReference>
<dbReference type="EMBL" id="CP049989">
    <property type="protein sequence ID" value="QIM52200.1"/>
    <property type="molecule type" value="Genomic_DNA"/>
</dbReference>
<dbReference type="GO" id="GO:0044877">
    <property type="term" value="F:protein-containing complex binding"/>
    <property type="evidence" value="ECO:0007669"/>
    <property type="project" value="InterPro"/>
</dbReference>
<evidence type="ECO:0000256" key="5">
    <source>
        <dbReference type="ARBA" id="ARBA00023136"/>
    </source>
</evidence>
<keyword evidence="6" id="KW-0143">Chaperone</keyword>
<organism evidence="11 12">
    <name type="scientific">Hydrogenophaga crocea</name>
    <dbReference type="NCBI Taxonomy" id="2716225"/>
    <lineage>
        <taxon>Bacteria</taxon>
        <taxon>Pseudomonadati</taxon>
        <taxon>Pseudomonadota</taxon>
        <taxon>Betaproteobacteria</taxon>
        <taxon>Burkholderiales</taxon>
        <taxon>Comamonadaceae</taxon>
        <taxon>Hydrogenophaga</taxon>
    </lineage>
</organism>
<evidence type="ECO:0000256" key="1">
    <source>
        <dbReference type="ARBA" id="ARBA00004401"/>
    </source>
</evidence>